<evidence type="ECO:0000256" key="7">
    <source>
        <dbReference type="ARBA" id="ARBA00026124"/>
    </source>
</evidence>
<evidence type="ECO:0000313" key="12">
    <source>
        <dbReference type="Proteomes" id="UP000053766"/>
    </source>
</evidence>
<dbReference type="InterPro" id="IPR015413">
    <property type="entry name" value="Methionyl/Leucyl_tRNA_Synth"/>
</dbReference>
<dbReference type="GO" id="GO:0005524">
    <property type="term" value="F:ATP binding"/>
    <property type="evidence" value="ECO:0007669"/>
    <property type="project" value="UniProtKB-KW"/>
</dbReference>
<dbReference type="InterPro" id="IPR033911">
    <property type="entry name" value="MetRS_core"/>
</dbReference>
<dbReference type="PRINTS" id="PR01041">
    <property type="entry name" value="TRNASYNTHMET"/>
</dbReference>
<protein>
    <recommendedName>
        <fullName evidence="7">Methionine--tRNA ligase, mitochondrial</fullName>
        <ecNumber evidence="1">6.1.1.10</ecNumber>
    </recommendedName>
    <alternativeName>
        <fullName evidence="8">Mitochondrial methionyl-tRNA synthetase</fullName>
    </alternativeName>
</protein>
<dbReference type="InterPro" id="IPR014729">
    <property type="entry name" value="Rossmann-like_a/b/a_fold"/>
</dbReference>
<reference evidence="11 12" key="1">
    <citation type="submission" date="2013-11" db="EMBL/GenBank/DDBJ databases">
        <title>Draft genome of the bovine lungworm Dictyocaulus viviparus.</title>
        <authorList>
            <person name="Mitreva M."/>
        </authorList>
    </citation>
    <scope>NUCLEOTIDE SEQUENCE [LARGE SCALE GENOMIC DNA]</scope>
    <source>
        <strain evidence="11 12">HannoverDv2000</strain>
    </source>
</reference>
<accession>A0A0D8XNS4</accession>
<feature type="domain" description="Methionyl/Leucyl tRNA synthetase" evidence="10">
    <location>
        <begin position="7"/>
        <end position="349"/>
    </location>
</feature>
<evidence type="ECO:0000256" key="3">
    <source>
        <dbReference type="ARBA" id="ARBA00022741"/>
    </source>
</evidence>
<evidence type="ECO:0000256" key="8">
    <source>
        <dbReference type="ARBA" id="ARBA00030331"/>
    </source>
</evidence>
<dbReference type="EC" id="6.1.1.10" evidence="1"/>
<dbReference type="EMBL" id="KN716410">
    <property type="protein sequence ID" value="KJH45397.1"/>
    <property type="molecule type" value="Genomic_DNA"/>
</dbReference>
<dbReference type="InterPro" id="IPR009080">
    <property type="entry name" value="tRNAsynth_Ia_anticodon-bd"/>
</dbReference>
<dbReference type="GO" id="GO:0004825">
    <property type="term" value="F:methionine-tRNA ligase activity"/>
    <property type="evidence" value="ECO:0007669"/>
    <property type="project" value="UniProtKB-EC"/>
</dbReference>
<evidence type="ECO:0000259" key="10">
    <source>
        <dbReference type="Pfam" id="PF09334"/>
    </source>
</evidence>
<comment type="similarity">
    <text evidence="9">Belongs to the class-I aminoacyl-tRNA synthetase family.</text>
</comment>
<dbReference type="AlphaFoldDB" id="A0A0D8XNS4"/>
<keyword evidence="5 9" id="KW-0648">Protein biosynthesis</keyword>
<evidence type="ECO:0000256" key="1">
    <source>
        <dbReference type="ARBA" id="ARBA00012838"/>
    </source>
</evidence>
<dbReference type="InterPro" id="IPR041872">
    <property type="entry name" value="Anticodon_Met"/>
</dbReference>
<evidence type="ECO:0000256" key="2">
    <source>
        <dbReference type="ARBA" id="ARBA00022598"/>
    </source>
</evidence>
<dbReference type="PANTHER" id="PTHR43326:SF1">
    <property type="entry name" value="METHIONINE--TRNA LIGASE, MITOCHONDRIAL"/>
    <property type="match status" value="1"/>
</dbReference>
<dbReference type="SUPFAM" id="SSF47323">
    <property type="entry name" value="Anticodon-binding domain of a subclass of class I aminoacyl-tRNA synthetases"/>
    <property type="match status" value="1"/>
</dbReference>
<proteinExistence type="inferred from homology"/>
<dbReference type="Gene3D" id="3.40.50.620">
    <property type="entry name" value="HUPs"/>
    <property type="match status" value="1"/>
</dbReference>
<name>A0A0D8XNS4_DICVI</name>
<keyword evidence="4 9" id="KW-0067">ATP-binding</keyword>
<evidence type="ECO:0000256" key="6">
    <source>
        <dbReference type="ARBA" id="ARBA00023146"/>
    </source>
</evidence>
<organism evidence="11 12">
    <name type="scientific">Dictyocaulus viviparus</name>
    <name type="common">Bovine lungworm</name>
    <dbReference type="NCBI Taxonomy" id="29172"/>
    <lineage>
        <taxon>Eukaryota</taxon>
        <taxon>Metazoa</taxon>
        <taxon>Ecdysozoa</taxon>
        <taxon>Nematoda</taxon>
        <taxon>Chromadorea</taxon>
        <taxon>Rhabditida</taxon>
        <taxon>Rhabditina</taxon>
        <taxon>Rhabditomorpha</taxon>
        <taxon>Strongyloidea</taxon>
        <taxon>Metastrongylidae</taxon>
        <taxon>Dictyocaulus</taxon>
    </lineage>
</organism>
<dbReference type="STRING" id="29172.A0A0D8XNS4"/>
<dbReference type="CDD" id="cd07957">
    <property type="entry name" value="Anticodon_Ia_Met"/>
    <property type="match status" value="1"/>
</dbReference>
<sequence>MNIIFHQAPHLGHLYTVVLADAAHRWFKLRNPNSTHVFTTGTDEHGIKVCRHSLSELFREFCDETSKSFCKLFEKFLISNTDFVRTTEKGHWKCVEYVWEQLYGKGLIYKDTYAGWYSIVDECFFPTSEVEDSDLGKVVKGTNTVVEWVEEQNYMFRLSSYRMAVREWLEHSDVVYPKCYLPSVMNSLEYEGDLSISRCREKLSWGIPVPGDDSQIIYVWLDALVNYLSIVGYPDTLRVWPPTCQIFGKDILKFHVFYWPALLMAMGLSLPQRLFIHGHWLVDNTKMSKSLRNVIDPCEALELYTTEGLRYFLLKQGVPSGDSNFSHEKALSVINSDLVNNIGNLLSRATVRKLNPLQMYPRFFENDAHPSIMKCCMPHLELLREVGEEALQLYDEMLFYKAIEKIMAALKSGNGFFQMTEPWKLEESRKLDTVLYVTYETLRILSILLQPIVPSLADHSLTS</sequence>
<dbReference type="PANTHER" id="PTHR43326">
    <property type="entry name" value="METHIONYL-TRNA SYNTHETASE"/>
    <property type="match status" value="1"/>
</dbReference>
<keyword evidence="3 9" id="KW-0547">Nucleotide-binding</keyword>
<keyword evidence="6 9" id="KW-0030">Aminoacyl-tRNA synthetase</keyword>
<dbReference type="InterPro" id="IPR014758">
    <property type="entry name" value="Met-tRNA_synth"/>
</dbReference>
<dbReference type="GO" id="GO:0006431">
    <property type="term" value="P:methionyl-tRNA aminoacylation"/>
    <property type="evidence" value="ECO:0007669"/>
    <property type="project" value="InterPro"/>
</dbReference>
<evidence type="ECO:0000256" key="5">
    <source>
        <dbReference type="ARBA" id="ARBA00022917"/>
    </source>
</evidence>
<keyword evidence="2 9" id="KW-0436">Ligase</keyword>
<evidence type="ECO:0000256" key="9">
    <source>
        <dbReference type="RuleBase" id="RU363039"/>
    </source>
</evidence>
<evidence type="ECO:0000313" key="11">
    <source>
        <dbReference type="EMBL" id="KJH45397.1"/>
    </source>
</evidence>
<dbReference type="Pfam" id="PF09334">
    <property type="entry name" value="tRNA-synt_1g"/>
    <property type="match status" value="1"/>
</dbReference>
<dbReference type="NCBIfam" id="TIGR00398">
    <property type="entry name" value="metG"/>
    <property type="match status" value="1"/>
</dbReference>
<dbReference type="InterPro" id="IPR023457">
    <property type="entry name" value="Met-tRNA_synth_2"/>
</dbReference>
<dbReference type="OrthoDB" id="5844513at2759"/>
<keyword evidence="12" id="KW-1185">Reference proteome</keyword>
<gene>
    <name evidence="11" type="ORF">DICVIV_08564</name>
</gene>
<dbReference type="Gene3D" id="2.170.220.10">
    <property type="match status" value="1"/>
</dbReference>
<dbReference type="Gene3D" id="1.10.730.10">
    <property type="entry name" value="Isoleucyl-tRNA Synthetase, Domain 1"/>
    <property type="match status" value="1"/>
</dbReference>
<dbReference type="Proteomes" id="UP000053766">
    <property type="component" value="Unassembled WGS sequence"/>
</dbReference>
<reference evidence="12" key="2">
    <citation type="journal article" date="2016" name="Sci. Rep.">
        <title>Dictyocaulus viviparus genome, variome and transcriptome elucidate lungworm biology and support future intervention.</title>
        <authorList>
            <person name="McNulty S.N."/>
            <person name="Strube C."/>
            <person name="Rosa B.A."/>
            <person name="Martin J.C."/>
            <person name="Tyagi R."/>
            <person name="Choi Y.J."/>
            <person name="Wang Q."/>
            <person name="Hallsworth Pepin K."/>
            <person name="Zhang X."/>
            <person name="Ozersky P."/>
            <person name="Wilson R.K."/>
            <person name="Sternberg P.W."/>
            <person name="Gasser R.B."/>
            <person name="Mitreva M."/>
        </authorList>
    </citation>
    <scope>NUCLEOTIDE SEQUENCE [LARGE SCALE GENOMIC DNA]</scope>
    <source>
        <strain evidence="12">HannoverDv2000</strain>
    </source>
</reference>
<dbReference type="SUPFAM" id="SSF52374">
    <property type="entry name" value="Nucleotidylyl transferase"/>
    <property type="match status" value="1"/>
</dbReference>
<evidence type="ECO:0000256" key="4">
    <source>
        <dbReference type="ARBA" id="ARBA00022840"/>
    </source>
</evidence>